<dbReference type="SUPFAM" id="SSF55729">
    <property type="entry name" value="Acyl-CoA N-acyltransferases (Nat)"/>
    <property type="match status" value="2"/>
</dbReference>
<feature type="domain" description="N-acetyltransferase" evidence="1">
    <location>
        <begin position="35"/>
        <end position="200"/>
    </location>
</feature>
<keyword evidence="3" id="KW-1185">Reference proteome</keyword>
<dbReference type="Proteomes" id="UP000591131">
    <property type="component" value="Unassembled WGS sequence"/>
</dbReference>
<dbReference type="Pfam" id="PF00583">
    <property type="entry name" value="Acetyltransf_1"/>
    <property type="match status" value="1"/>
</dbReference>
<evidence type="ECO:0000313" key="2">
    <source>
        <dbReference type="EMBL" id="KAF4668423.1"/>
    </source>
</evidence>
<gene>
    <name evidence="2" type="ORF">FOL47_003045</name>
</gene>
<dbReference type="PROSITE" id="PS51186">
    <property type="entry name" value="GNAT"/>
    <property type="match status" value="1"/>
</dbReference>
<organism evidence="2 3">
    <name type="scientific">Perkinsus chesapeaki</name>
    <name type="common">Clam parasite</name>
    <name type="synonym">Perkinsus andrewsi</name>
    <dbReference type="NCBI Taxonomy" id="330153"/>
    <lineage>
        <taxon>Eukaryota</taxon>
        <taxon>Sar</taxon>
        <taxon>Alveolata</taxon>
        <taxon>Perkinsozoa</taxon>
        <taxon>Perkinsea</taxon>
        <taxon>Perkinsida</taxon>
        <taxon>Perkinsidae</taxon>
        <taxon>Perkinsus</taxon>
    </lineage>
</organism>
<reference evidence="2 3" key="1">
    <citation type="submission" date="2020-04" db="EMBL/GenBank/DDBJ databases">
        <title>Perkinsus chesapeaki whole genome sequence.</title>
        <authorList>
            <person name="Bogema D.R."/>
        </authorList>
    </citation>
    <scope>NUCLEOTIDE SEQUENCE [LARGE SCALE GENOMIC DNA]</scope>
    <source>
        <strain evidence="2">ATCC PRA-425</strain>
    </source>
</reference>
<comment type="caution">
    <text evidence="2">The sequence shown here is derived from an EMBL/GenBank/DDBJ whole genome shotgun (WGS) entry which is preliminary data.</text>
</comment>
<dbReference type="GO" id="GO:0016747">
    <property type="term" value="F:acyltransferase activity, transferring groups other than amino-acyl groups"/>
    <property type="evidence" value="ECO:0007669"/>
    <property type="project" value="InterPro"/>
</dbReference>
<sequence>MVMKQPPPEWPPPANVTYRRATEDEVEGADTEGQIIFVAMNRTVPDNEVVIGTVKAGISTSSNEKSKKYMLPGYCYTQPENAPRSLQCGFSSHDSFRAITVAVDLLSHRSPSDTLIGYISNVNVDPRSQGKGVGTEMLRRALKEMKKQWPDMLAVYLEVDYENSATSVYERVGFVRIPELDVGRFETHHHKAYRSPEKPPENVTYRQAQSSELHQIKRVSSSGYDHAYLAVHTKPEGEEIIGYMLTQLLPPREPDSLDELVLAQIPTNGKERPLVAYIRWLEVYLEWEGKRVASTLVAEGMKNLKRGWPRLAAIYALIEESQEPVMRLFTNLNFTKLNSPDTMYSLYAFYFADQW</sequence>
<dbReference type="Gene3D" id="3.40.630.30">
    <property type="match status" value="2"/>
</dbReference>
<dbReference type="AlphaFoldDB" id="A0A7J6MA01"/>
<dbReference type="OrthoDB" id="410198at2759"/>
<accession>A0A7J6MA01</accession>
<proteinExistence type="predicted"/>
<dbReference type="PANTHER" id="PTHR43072">
    <property type="entry name" value="N-ACETYLTRANSFERASE"/>
    <property type="match status" value="1"/>
</dbReference>
<dbReference type="InterPro" id="IPR000182">
    <property type="entry name" value="GNAT_dom"/>
</dbReference>
<protein>
    <recommendedName>
        <fullName evidence="1">N-acetyltransferase domain-containing protein</fullName>
    </recommendedName>
</protein>
<dbReference type="CDD" id="cd04301">
    <property type="entry name" value="NAT_SF"/>
    <property type="match status" value="1"/>
</dbReference>
<dbReference type="EMBL" id="JAAPAO010000191">
    <property type="protein sequence ID" value="KAF4668423.1"/>
    <property type="molecule type" value="Genomic_DNA"/>
</dbReference>
<evidence type="ECO:0000313" key="3">
    <source>
        <dbReference type="Proteomes" id="UP000591131"/>
    </source>
</evidence>
<name>A0A7J6MA01_PERCH</name>
<dbReference type="InterPro" id="IPR016181">
    <property type="entry name" value="Acyl_CoA_acyltransferase"/>
</dbReference>
<evidence type="ECO:0000259" key="1">
    <source>
        <dbReference type="PROSITE" id="PS51186"/>
    </source>
</evidence>